<dbReference type="EMBL" id="LDAU01000194">
    <property type="protein sequence ID" value="KRX00306.1"/>
    <property type="molecule type" value="Genomic_DNA"/>
</dbReference>
<gene>
    <name evidence="3" type="ORF">PPERSA_10805</name>
</gene>
<evidence type="ECO:0000313" key="3">
    <source>
        <dbReference type="EMBL" id="KRX00306.1"/>
    </source>
</evidence>
<dbReference type="Proteomes" id="UP000054937">
    <property type="component" value="Unassembled WGS sequence"/>
</dbReference>
<protein>
    <submittedName>
        <fullName evidence="3">Uncharacterized protein</fullName>
    </submittedName>
</protein>
<feature type="region of interest" description="Disordered" evidence="2">
    <location>
        <begin position="155"/>
        <end position="182"/>
    </location>
</feature>
<accession>A0A0V0QDP4</accession>
<name>A0A0V0QDP4_PSEPJ</name>
<keyword evidence="1" id="KW-0175">Coiled coil</keyword>
<keyword evidence="4" id="KW-1185">Reference proteome</keyword>
<reference evidence="3 4" key="1">
    <citation type="journal article" date="2015" name="Sci. Rep.">
        <title>Genome of the facultative scuticociliatosis pathogen Pseudocohnilembus persalinus provides insight into its virulence through horizontal gene transfer.</title>
        <authorList>
            <person name="Xiong J."/>
            <person name="Wang G."/>
            <person name="Cheng J."/>
            <person name="Tian M."/>
            <person name="Pan X."/>
            <person name="Warren A."/>
            <person name="Jiang C."/>
            <person name="Yuan D."/>
            <person name="Miao W."/>
        </authorList>
    </citation>
    <scope>NUCLEOTIDE SEQUENCE [LARGE SCALE GENOMIC DNA]</scope>
    <source>
        <strain evidence="3">36N120E</strain>
    </source>
</reference>
<dbReference type="AlphaFoldDB" id="A0A0V0QDP4"/>
<evidence type="ECO:0000256" key="1">
    <source>
        <dbReference type="SAM" id="Coils"/>
    </source>
</evidence>
<sequence>MQNFKSLSNLVKYNARYVKKHKSFENFKEDKIGYNPLKSPQFQKTAEYFKNSDFDQKLDQYIQQKMDQGQDIQQLMDQLMQAQRNQLSGNKNKKQSNDNADISNLIDKDLASNFTQEFQKMAQNNPEFNSQLEQMKNQMNLPTDEQFSQYFEQFQQESMQKEKSNASYKGQNNQEVKKNKRK</sequence>
<dbReference type="InParanoid" id="A0A0V0QDP4"/>
<feature type="coiled-coil region" evidence="1">
    <location>
        <begin position="58"/>
        <end position="85"/>
    </location>
</feature>
<feature type="compositionally biased region" description="Polar residues" evidence="2">
    <location>
        <begin position="165"/>
        <end position="174"/>
    </location>
</feature>
<proteinExistence type="predicted"/>
<evidence type="ECO:0000256" key="2">
    <source>
        <dbReference type="SAM" id="MobiDB-lite"/>
    </source>
</evidence>
<comment type="caution">
    <text evidence="3">The sequence shown here is derived from an EMBL/GenBank/DDBJ whole genome shotgun (WGS) entry which is preliminary data.</text>
</comment>
<organism evidence="3 4">
    <name type="scientific">Pseudocohnilembus persalinus</name>
    <name type="common">Ciliate</name>
    <dbReference type="NCBI Taxonomy" id="266149"/>
    <lineage>
        <taxon>Eukaryota</taxon>
        <taxon>Sar</taxon>
        <taxon>Alveolata</taxon>
        <taxon>Ciliophora</taxon>
        <taxon>Intramacronucleata</taxon>
        <taxon>Oligohymenophorea</taxon>
        <taxon>Scuticociliatia</taxon>
        <taxon>Philasterida</taxon>
        <taxon>Pseudocohnilembidae</taxon>
        <taxon>Pseudocohnilembus</taxon>
    </lineage>
</organism>
<evidence type="ECO:0000313" key="4">
    <source>
        <dbReference type="Proteomes" id="UP000054937"/>
    </source>
</evidence>